<sequence>MTLTMEGNDQERIPEDGDCKPYNFSVVPFQLEQHFEFIEISEDGYLLLGSSNLVLNYWNGSIWYFKDADLAPEKEHSLTGHGRDCGIACGKFLESKDKIIVGDDSGALTIYHATTFENDTVHLIPQMISTHHDSSITSLSVTSSRTQTISGGNDLAINVWDNESLVSEFKYSPAHTRTVTDVVACKEENSIFLFASSSLDGSALLWDTRMNKAASCIKEGIGCGLTALSWKNNNEIAIGLQSGKVAITDVRTNCDIAEETVMDCAIHKILFDDKNLLAVCGDSTSVKVWDSNSKNIVYSDERHTGFVRGLAWHPKSHKLYSCGFDKKVFSHQINTYES</sequence>
<evidence type="ECO:0000256" key="3">
    <source>
        <dbReference type="PROSITE-ProRule" id="PRU00221"/>
    </source>
</evidence>
<accession>A0AAW1CSJ0</accession>
<dbReference type="InterPro" id="IPR015943">
    <property type="entry name" value="WD40/YVTN_repeat-like_dom_sf"/>
</dbReference>
<dbReference type="SMART" id="SM00320">
    <property type="entry name" value="WD40"/>
    <property type="match status" value="5"/>
</dbReference>
<dbReference type="Pfam" id="PF00400">
    <property type="entry name" value="WD40"/>
    <property type="match status" value="3"/>
</dbReference>
<dbReference type="Proteomes" id="UP001461498">
    <property type="component" value="Unassembled WGS sequence"/>
</dbReference>
<dbReference type="Gene3D" id="2.130.10.10">
    <property type="entry name" value="YVTN repeat-like/Quinoprotein amine dehydrogenase"/>
    <property type="match status" value="1"/>
</dbReference>
<keyword evidence="3" id="KW-0853">WD repeat</keyword>
<evidence type="ECO:0000313" key="5">
    <source>
        <dbReference type="Proteomes" id="UP001461498"/>
    </source>
</evidence>
<dbReference type="GO" id="GO:0034709">
    <property type="term" value="C:methylosome"/>
    <property type="evidence" value="ECO:0007669"/>
    <property type="project" value="TreeGrafter"/>
</dbReference>
<comment type="subcellular location">
    <subcellularLocation>
        <location evidence="1">Cytoplasm</location>
    </subcellularLocation>
</comment>
<name>A0AAW1CSJ0_9HEMI</name>
<evidence type="ECO:0000313" key="4">
    <source>
        <dbReference type="EMBL" id="KAK9500455.1"/>
    </source>
</evidence>
<gene>
    <name evidence="4" type="ORF">O3M35_001714</name>
</gene>
<organism evidence="4 5">
    <name type="scientific">Rhynocoris fuscipes</name>
    <dbReference type="NCBI Taxonomy" id="488301"/>
    <lineage>
        <taxon>Eukaryota</taxon>
        <taxon>Metazoa</taxon>
        <taxon>Ecdysozoa</taxon>
        <taxon>Arthropoda</taxon>
        <taxon>Hexapoda</taxon>
        <taxon>Insecta</taxon>
        <taxon>Pterygota</taxon>
        <taxon>Neoptera</taxon>
        <taxon>Paraneoptera</taxon>
        <taxon>Hemiptera</taxon>
        <taxon>Heteroptera</taxon>
        <taxon>Panheteroptera</taxon>
        <taxon>Cimicomorpha</taxon>
        <taxon>Reduviidae</taxon>
        <taxon>Harpactorinae</taxon>
        <taxon>Harpactorini</taxon>
        <taxon>Rhynocoris</taxon>
    </lineage>
</organism>
<dbReference type="PROSITE" id="PS50294">
    <property type="entry name" value="WD_REPEATS_REGION"/>
    <property type="match status" value="1"/>
</dbReference>
<evidence type="ECO:0000256" key="1">
    <source>
        <dbReference type="ARBA" id="ARBA00004496"/>
    </source>
</evidence>
<dbReference type="PANTHER" id="PTHR46853">
    <property type="entry name" value="METHYLOSOME PROTEIN 50"/>
    <property type="match status" value="1"/>
</dbReference>
<dbReference type="InterPro" id="IPR001680">
    <property type="entry name" value="WD40_rpt"/>
</dbReference>
<reference evidence="4 5" key="1">
    <citation type="submission" date="2022-12" db="EMBL/GenBank/DDBJ databases">
        <title>Chromosome-level genome assembly of true bugs.</title>
        <authorList>
            <person name="Ma L."/>
            <person name="Li H."/>
        </authorList>
    </citation>
    <scope>NUCLEOTIDE SEQUENCE [LARGE SCALE GENOMIC DNA]</scope>
    <source>
        <strain evidence="4">Lab_2022b</strain>
    </source>
</reference>
<protein>
    <recommendedName>
        <fullName evidence="6">Methylosome protein 50</fullName>
    </recommendedName>
</protein>
<feature type="repeat" description="WD" evidence="3">
    <location>
        <begin position="129"/>
        <end position="161"/>
    </location>
</feature>
<dbReference type="GO" id="GO:0007309">
    <property type="term" value="P:oocyte axis specification"/>
    <property type="evidence" value="ECO:0007669"/>
    <property type="project" value="TreeGrafter"/>
</dbReference>
<keyword evidence="5" id="KW-1185">Reference proteome</keyword>
<dbReference type="InterPro" id="IPR036322">
    <property type="entry name" value="WD40_repeat_dom_sf"/>
</dbReference>
<comment type="caution">
    <text evidence="4">The sequence shown here is derived from an EMBL/GenBank/DDBJ whole genome shotgun (WGS) entry which is preliminary data.</text>
</comment>
<keyword evidence="2" id="KW-0963">Cytoplasm</keyword>
<evidence type="ECO:0008006" key="6">
    <source>
        <dbReference type="Google" id="ProtNLM"/>
    </source>
</evidence>
<dbReference type="InterPro" id="IPR052139">
    <property type="entry name" value="Methylosome_Comp_WDR77"/>
</dbReference>
<evidence type="ECO:0000256" key="2">
    <source>
        <dbReference type="ARBA" id="ARBA00022490"/>
    </source>
</evidence>
<proteinExistence type="predicted"/>
<dbReference type="SUPFAM" id="SSF50978">
    <property type="entry name" value="WD40 repeat-like"/>
    <property type="match status" value="1"/>
</dbReference>
<dbReference type="PANTHER" id="PTHR46853:SF1">
    <property type="entry name" value="METHYLOSOME PROTEIN 50"/>
    <property type="match status" value="1"/>
</dbReference>
<dbReference type="EMBL" id="JAPXFL010000010">
    <property type="protein sequence ID" value="KAK9500455.1"/>
    <property type="molecule type" value="Genomic_DNA"/>
</dbReference>
<dbReference type="PROSITE" id="PS50082">
    <property type="entry name" value="WD_REPEATS_2"/>
    <property type="match status" value="1"/>
</dbReference>
<dbReference type="AlphaFoldDB" id="A0AAW1CSJ0"/>